<feature type="domain" description="Neurotransmitter-gated ion-channel transmembrane" evidence="14">
    <location>
        <begin position="252"/>
        <end position="350"/>
    </location>
</feature>
<dbReference type="FunFam" id="2.70.170.10:FF:000038">
    <property type="entry name" value="Glutamate-gated chloride channel alpha"/>
    <property type="match status" value="1"/>
</dbReference>
<reference evidence="16" key="1">
    <citation type="journal article" date="2015" name="Nat. Genet.">
        <title>The genome and transcriptome of the zoonotic hookworm Ancylostoma ceylanicum identify infection-specific gene families.</title>
        <authorList>
            <person name="Schwarz E.M."/>
            <person name="Hu Y."/>
            <person name="Antoshechkin I."/>
            <person name="Miller M.M."/>
            <person name="Sternberg P.W."/>
            <person name="Aroian R.V."/>
        </authorList>
    </citation>
    <scope>NUCLEOTIDE SEQUENCE</scope>
    <source>
        <strain evidence="16">HY135</strain>
    </source>
</reference>
<dbReference type="PRINTS" id="PR00253">
    <property type="entry name" value="GABAARECEPTR"/>
</dbReference>
<evidence type="ECO:0000256" key="5">
    <source>
        <dbReference type="ARBA" id="ARBA00022692"/>
    </source>
</evidence>
<evidence type="ECO:0000256" key="10">
    <source>
        <dbReference type="ARBA" id="ARBA00023303"/>
    </source>
</evidence>
<dbReference type="InterPro" id="IPR006029">
    <property type="entry name" value="Neurotrans-gated_channel_TM"/>
</dbReference>
<comment type="subcellular location">
    <subcellularLocation>
        <location evidence="2">Cell membrane</location>
    </subcellularLocation>
    <subcellularLocation>
        <location evidence="1">Membrane</location>
        <topology evidence="1">Multi-pass membrane protein</topology>
    </subcellularLocation>
</comment>
<dbReference type="CDD" id="cd19049">
    <property type="entry name" value="LGIC_TM_anion"/>
    <property type="match status" value="1"/>
</dbReference>
<dbReference type="SUPFAM" id="SSF90112">
    <property type="entry name" value="Neurotransmitter-gated ion-channel transmembrane pore"/>
    <property type="match status" value="1"/>
</dbReference>
<name>A0A016SDM2_9BILA</name>
<feature type="transmembrane region" description="Helical" evidence="11">
    <location>
        <begin position="245"/>
        <end position="267"/>
    </location>
</feature>
<keyword evidence="4" id="KW-1003">Cell membrane</keyword>
<dbReference type="InterPro" id="IPR006202">
    <property type="entry name" value="Neur_chan_lig-bd"/>
</dbReference>
<evidence type="ECO:0000313" key="15">
    <source>
        <dbReference type="EMBL" id="EYB88441.1"/>
    </source>
</evidence>
<feature type="transmembrane region" description="Helical" evidence="11">
    <location>
        <begin position="401"/>
        <end position="420"/>
    </location>
</feature>
<dbReference type="PANTHER" id="PTHR18945">
    <property type="entry name" value="NEUROTRANSMITTER GATED ION CHANNEL"/>
    <property type="match status" value="1"/>
</dbReference>
<dbReference type="CDD" id="cd18993">
    <property type="entry name" value="LGIC_ECD_GluCl"/>
    <property type="match status" value="1"/>
</dbReference>
<keyword evidence="7 11" id="KW-1133">Transmembrane helix</keyword>
<keyword evidence="5 11" id="KW-0812">Transmembrane</keyword>
<evidence type="ECO:0000313" key="16">
    <source>
        <dbReference type="Proteomes" id="UP000024635"/>
    </source>
</evidence>
<dbReference type="GO" id="GO:0005886">
    <property type="term" value="C:plasma membrane"/>
    <property type="evidence" value="ECO:0007669"/>
    <property type="project" value="UniProtKB-SubCell"/>
</dbReference>
<evidence type="ECO:0008006" key="17">
    <source>
        <dbReference type="Google" id="ProtNLM"/>
    </source>
</evidence>
<feature type="transmembrane region" description="Helical" evidence="11">
    <location>
        <begin position="274"/>
        <end position="290"/>
    </location>
</feature>
<organism evidence="15 16">
    <name type="scientific">Ancylostoma ceylanicum</name>
    <dbReference type="NCBI Taxonomy" id="53326"/>
    <lineage>
        <taxon>Eukaryota</taxon>
        <taxon>Metazoa</taxon>
        <taxon>Ecdysozoa</taxon>
        <taxon>Nematoda</taxon>
        <taxon>Chromadorea</taxon>
        <taxon>Rhabditida</taxon>
        <taxon>Rhabditina</taxon>
        <taxon>Rhabditomorpha</taxon>
        <taxon>Strongyloidea</taxon>
        <taxon>Ancylostomatidae</taxon>
        <taxon>Ancylostomatinae</taxon>
        <taxon>Ancylostoma</taxon>
    </lineage>
</organism>
<dbReference type="NCBIfam" id="TIGR00860">
    <property type="entry name" value="LIC"/>
    <property type="match status" value="1"/>
</dbReference>
<feature type="domain" description="Neurotransmitter-gated ion-channel ligand-binding" evidence="13">
    <location>
        <begin position="27"/>
        <end position="240"/>
    </location>
</feature>
<dbReference type="GO" id="GO:0004888">
    <property type="term" value="F:transmembrane signaling receptor activity"/>
    <property type="evidence" value="ECO:0007669"/>
    <property type="project" value="InterPro"/>
</dbReference>
<evidence type="ECO:0000256" key="8">
    <source>
        <dbReference type="ARBA" id="ARBA00023065"/>
    </source>
</evidence>
<evidence type="ECO:0000256" key="2">
    <source>
        <dbReference type="ARBA" id="ARBA00004236"/>
    </source>
</evidence>
<keyword evidence="8 11" id="KW-0406">Ion transport</keyword>
<evidence type="ECO:0000256" key="3">
    <source>
        <dbReference type="ARBA" id="ARBA00022448"/>
    </source>
</evidence>
<comment type="similarity">
    <text evidence="11">Belongs to the ligand-gated ion channel (TC 1.A.9) family.</text>
</comment>
<gene>
    <name evidence="15" type="primary">Acey_s0247.g67</name>
    <name evidence="15" type="ORF">Y032_0247g67</name>
</gene>
<dbReference type="InterPro" id="IPR036719">
    <property type="entry name" value="Neuro-gated_channel_TM_sf"/>
</dbReference>
<evidence type="ECO:0000256" key="7">
    <source>
        <dbReference type="ARBA" id="ARBA00022989"/>
    </source>
</evidence>
<keyword evidence="6 12" id="KW-0732">Signal</keyword>
<keyword evidence="10 11" id="KW-0407">Ion channel</keyword>
<evidence type="ECO:0000256" key="12">
    <source>
        <dbReference type="SAM" id="SignalP"/>
    </source>
</evidence>
<dbReference type="Pfam" id="PF02931">
    <property type="entry name" value="Neur_chan_LBD"/>
    <property type="match status" value="1"/>
</dbReference>
<keyword evidence="3 11" id="KW-0813">Transport</keyword>
<dbReference type="Proteomes" id="UP000024635">
    <property type="component" value="Unassembled WGS sequence"/>
</dbReference>
<dbReference type="STRING" id="53326.A0A016SDM2"/>
<keyword evidence="16" id="KW-1185">Reference proteome</keyword>
<dbReference type="Gene3D" id="1.20.58.390">
    <property type="entry name" value="Neurotransmitter-gated ion-channel transmembrane domain"/>
    <property type="match status" value="1"/>
</dbReference>
<feature type="signal peptide" evidence="12">
    <location>
        <begin position="1"/>
        <end position="15"/>
    </location>
</feature>
<evidence type="ECO:0000256" key="11">
    <source>
        <dbReference type="RuleBase" id="RU000687"/>
    </source>
</evidence>
<dbReference type="EMBL" id="JARK01001583">
    <property type="protein sequence ID" value="EYB88441.1"/>
    <property type="molecule type" value="Genomic_DNA"/>
</dbReference>
<proteinExistence type="inferred from homology"/>
<comment type="caution">
    <text evidence="15">The sequence shown here is derived from an EMBL/GenBank/DDBJ whole genome shotgun (WGS) entry which is preliminary data.</text>
</comment>
<dbReference type="PROSITE" id="PS00236">
    <property type="entry name" value="NEUROTR_ION_CHANNEL"/>
    <property type="match status" value="1"/>
</dbReference>
<keyword evidence="9 11" id="KW-0472">Membrane</keyword>
<dbReference type="Gene3D" id="2.70.170.10">
    <property type="entry name" value="Neurotransmitter-gated ion-channel ligand-binding domain"/>
    <property type="match status" value="1"/>
</dbReference>
<dbReference type="InterPro" id="IPR006201">
    <property type="entry name" value="Neur_channel"/>
</dbReference>
<evidence type="ECO:0000256" key="1">
    <source>
        <dbReference type="ARBA" id="ARBA00004141"/>
    </source>
</evidence>
<protein>
    <recommendedName>
        <fullName evidence="17">Cation transporter family protein</fullName>
    </recommendedName>
</protein>
<dbReference type="AlphaFoldDB" id="A0A016SDM2"/>
<evidence type="ECO:0000259" key="13">
    <source>
        <dbReference type="Pfam" id="PF02931"/>
    </source>
</evidence>
<dbReference type="PRINTS" id="PR00252">
    <property type="entry name" value="NRIONCHANNEL"/>
</dbReference>
<dbReference type="Pfam" id="PF02932">
    <property type="entry name" value="Neur_chan_memb"/>
    <property type="match status" value="1"/>
</dbReference>
<dbReference type="InterPro" id="IPR038050">
    <property type="entry name" value="Neuro_actylchol_rec"/>
</dbReference>
<accession>A0A016SDM2</accession>
<dbReference type="GO" id="GO:0005230">
    <property type="term" value="F:extracellular ligand-gated monoatomic ion channel activity"/>
    <property type="evidence" value="ECO:0007669"/>
    <property type="project" value="InterPro"/>
</dbReference>
<dbReference type="InterPro" id="IPR006028">
    <property type="entry name" value="GABAA/Glycine_rcpt"/>
</dbReference>
<dbReference type="SUPFAM" id="SSF63712">
    <property type="entry name" value="Nicotinic receptor ligand binding domain-like"/>
    <property type="match status" value="1"/>
</dbReference>
<evidence type="ECO:0000256" key="9">
    <source>
        <dbReference type="ARBA" id="ARBA00023136"/>
    </source>
</evidence>
<feature type="chain" id="PRO_5012113383" description="Cation transporter family protein" evidence="12">
    <location>
        <begin position="16"/>
        <end position="434"/>
    </location>
</feature>
<dbReference type="InterPro" id="IPR036734">
    <property type="entry name" value="Neur_chan_lig-bd_sf"/>
</dbReference>
<evidence type="ECO:0000256" key="6">
    <source>
        <dbReference type="ARBA" id="ARBA00022729"/>
    </source>
</evidence>
<dbReference type="OrthoDB" id="442503at2759"/>
<feature type="transmembrane region" description="Helical" evidence="11">
    <location>
        <begin position="310"/>
        <end position="333"/>
    </location>
</feature>
<dbReference type="InterPro" id="IPR018000">
    <property type="entry name" value="Neurotransmitter_ion_chnl_CS"/>
</dbReference>
<evidence type="ECO:0000259" key="14">
    <source>
        <dbReference type="Pfam" id="PF02932"/>
    </source>
</evidence>
<evidence type="ECO:0000256" key="4">
    <source>
        <dbReference type="ARBA" id="ARBA00022475"/>
    </source>
</evidence>
<sequence>MLTAVLAFVLNLAWAKELGYEKLLDEQRIIRNLLENPQSDYDWRVRPRGRLNEPDYVDADPVIITVNMYLRSISKVDDVNMEYSLHFTFREEWVDERLYFNSPTLKHIVLSPGQRIWVPDTFFQNEKDGKKHDIDTPNILIRVHNGTARILYSCRLTLTLSCPMKLADYPLDVQTCVVDFASYAYTTKDIEYGWKADKPIQIKDGLRQSLPSFLLSNVRTGNCTSVTNTGAYSCLRTIIELKREFSYYLLQLYIPSFMLVAVSWVSFWLDKDSVPARVTLGVTTLLTMTTQASGVNANLPPVSYTKAIDIWIGVCLAFIFGALLEFALVNWAARQDIAVQTSRARQQNLHMFFRNQNIRRTEAHPFYAAIQSDTVLEELPYNWWDKLWRIKYKENSRRIDLISRVMFPSFFMIFNVTYWWRYLTPYLAVQAQLE</sequence>